<dbReference type="PROSITE" id="PS50966">
    <property type="entry name" value="ZF_SWIM"/>
    <property type="match status" value="1"/>
</dbReference>
<dbReference type="InterPro" id="IPR007527">
    <property type="entry name" value="Znf_SWIM"/>
</dbReference>
<proteinExistence type="predicted"/>
<sequence length="100" mass="11532">MNKDSDRVEILVSEKRVKLHIFEPSKRKIWTVVGKGEEHWIDPIGSYCSCPGFYFGQLNGKNSCYHLDSARLAQKENKIEEIIFSDDEFTDFLSGMISDL</sequence>
<keyword evidence="1" id="KW-0862">Zinc</keyword>
<dbReference type="AlphaFoldDB" id="A0A0D5C1E8"/>
<evidence type="ECO:0000259" key="2">
    <source>
        <dbReference type="PROSITE" id="PS50966"/>
    </source>
</evidence>
<dbReference type="Proteomes" id="UP000032408">
    <property type="component" value="Chromosome"/>
</dbReference>
<dbReference type="OrthoDB" id="12242at2157"/>
<organism evidence="3 4">
    <name type="scientific">Nitrosopumilus adriaticus</name>
    <dbReference type="NCBI Taxonomy" id="1580092"/>
    <lineage>
        <taxon>Archaea</taxon>
        <taxon>Nitrososphaerota</taxon>
        <taxon>Nitrososphaeria</taxon>
        <taxon>Nitrosopumilales</taxon>
        <taxon>Nitrosopumilaceae</taxon>
        <taxon>Nitrosopumilus</taxon>
    </lineage>
</organism>
<keyword evidence="4" id="KW-1185">Reference proteome</keyword>
<reference evidence="4" key="1">
    <citation type="submission" date="2015-03" db="EMBL/GenBank/DDBJ databases">
        <title>Characterization of two novel Thaumarchaeota isolated from the Northern Adriatic Sea.</title>
        <authorList>
            <person name="Bayer B."/>
            <person name="Vojvoda J."/>
            <person name="Offre P."/>
            <person name="Srivastava A."/>
            <person name="Elisabeth N."/>
            <person name="Garcia J.A.L."/>
            <person name="Schleper C."/>
            <person name="Herndl G.J."/>
        </authorList>
    </citation>
    <scope>NUCLEOTIDE SEQUENCE [LARGE SCALE GENOMIC DNA]</scope>
    <source>
        <strain evidence="4">NF5</strain>
    </source>
</reference>
<dbReference type="EMBL" id="CP011070">
    <property type="protein sequence ID" value="AJW70546.1"/>
    <property type="molecule type" value="Genomic_DNA"/>
</dbReference>
<feature type="domain" description="SWIM-type" evidence="2">
    <location>
        <begin position="30"/>
        <end position="75"/>
    </location>
</feature>
<name>A0A0D5C1E8_9ARCH</name>
<dbReference type="STRING" id="1580092.NADRNF5_0852"/>
<dbReference type="PANTHER" id="PTHR28498">
    <property type="entry name" value="ZINC FINGER SWIM DOMAIN-CONTAINING PROTEIN 7"/>
    <property type="match status" value="1"/>
</dbReference>
<evidence type="ECO:0000313" key="4">
    <source>
        <dbReference type="Proteomes" id="UP000032408"/>
    </source>
</evidence>
<dbReference type="PANTHER" id="PTHR28498:SF1">
    <property type="entry name" value="ZINC FINGER SWIM DOMAIN-CONTAINING PROTEIN 7"/>
    <property type="match status" value="1"/>
</dbReference>
<evidence type="ECO:0000313" key="3">
    <source>
        <dbReference type="EMBL" id="AJW70546.1"/>
    </source>
</evidence>
<dbReference type="GO" id="GO:0000724">
    <property type="term" value="P:double-strand break repair via homologous recombination"/>
    <property type="evidence" value="ECO:0007669"/>
    <property type="project" value="TreeGrafter"/>
</dbReference>
<dbReference type="RefSeq" id="WP_048115911.1">
    <property type="nucleotide sequence ID" value="NZ_CP011070.1"/>
</dbReference>
<gene>
    <name evidence="3" type="ORF">NADRNF5_0852</name>
</gene>
<keyword evidence="1" id="KW-0479">Metal-binding</keyword>
<reference evidence="3 4" key="2">
    <citation type="journal article" date="2016" name="ISME J.">
        <title>Physiological and genomic characterization of two novel marine thaumarchaeal strains indicates niche differentiation.</title>
        <authorList>
            <person name="Bayer B."/>
            <person name="Vojvoda J."/>
            <person name="Offre P."/>
            <person name="Alves R.J."/>
            <person name="Elisabeth N.H."/>
            <person name="Garcia J.A."/>
            <person name="Volland J.M."/>
            <person name="Srivastava A."/>
            <person name="Schleper C."/>
            <person name="Herndl G.J."/>
        </authorList>
    </citation>
    <scope>NUCLEOTIDE SEQUENCE [LARGE SCALE GENOMIC DNA]</scope>
    <source>
        <strain evidence="3 4">NF5</strain>
    </source>
</reference>
<accession>A0A0D5C1E8</accession>
<dbReference type="GeneID" id="24820080"/>
<protein>
    <recommendedName>
        <fullName evidence="2">SWIM-type domain-containing protein</fullName>
    </recommendedName>
</protein>
<dbReference type="HOGENOM" id="CLU_2271131_0_0_2"/>
<dbReference type="KEGG" id="nin:NADRNF5_0852"/>
<dbReference type="GO" id="GO:0008270">
    <property type="term" value="F:zinc ion binding"/>
    <property type="evidence" value="ECO:0007669"/>
    <property type="project" value="UniProtKB-KW"/>
</dbReference>
<keyword evidence="1" id="KW-0863">Zinc-finger</keyword>
<evidence type="ECO:0000256" key="1">
    <source>
        <dbReference type="PROSITE-ProRule" id="PRU00325"/>
    </source>
</evidence>